<keyword evidence="2 5" id="KW-0812">Transmembrane</keyword>
<protein>
    <submittedName>
        <fullName evidence="7">DUF1232 domain-containing protein</fullName>
    </submittedName>
</protein>
<feature type="transmembrane region" description="Helical" evidence="5">
    <location>
        <begin position="81"/>
        <end position="99"/>
    </location>
</feature>
<gene>
    <name evidence="7" type="ORF">EGN73_05195</name>
</gene>
<dbReference type="EMBL" id="RPHB01000002">
    <property type="protein sequence ID" value="MBW3467205.1"/>
    <property type="molecule type" value="Genomic_DNA"/>
</dbReference>
<keyword evidence="3 5" id="KW-1133">Transmembrane helix</keyword>
<organism evidence="7 8">
    <name type="scientific">Arthrospiribacter ruber</name>
    <dbReference type="NCBI Taxonomy" id="2487934"/>
    <lineage>
        <taxon>Bacteria</taxon>
        <taxon>Pseudomonadati</taxon>
        <taxon>Bacteroidota</taxon>
        <taxon>Cytophagia</taxon>
        <taxon>Cytophagales</taxon>
        <taxon>Cyclobacteriaceae</taxon>
        <taxon>Arthrospiribacter</taxon>
    </lineage>
</organism>
<dbReference type="GO" id="GO:0012505">
    <property type="term" value="C:endomembrane system"/>
    <property type="evidence" value="ECO:0007669"/>
    <property type="project" value="UniProtKB-SubCell"/>
</dbReference>
<dbReference type="Proteomes" id="UP000727490">
    <property type="component" value="Unassembled WGS sequence"/>
</dbReference>
<dbReference type="RefSeq" id="WP_219287449.1">
    <property type="nucleotide sequence ID" value="NZ_RPHB01000002.1"/>
</dbReference>
<evidence type="ECO:0000256" key="5">
    <source>
        <dbReference type="SAM" id="Phobius"/>
    </source>
</evidence>
<evidence type="ECO:0000256" key="4">
    <source>
        <dbReference type="ARBA" id="ARBA00023136"/>
    </source>
</evidence>
<evidence type="ECO:0000256" key="3">
    <source>
        <dbReference type="ARBA" id="ARBA00022989"/>
    </source>
</evidence>
<dbReference type="InterPro" id="IPR010652">
    <property type="entry name" value="DUF1232"/>
</dbReference>
<keyword evidence="4 5" id="KW-0472">Membrane</keyword>
<evidence type="ECO:0000259" key="6">
    <source>
        <dbReference type="Pfam" id="PF06803"/>
    </source>
</evidence>
<reference evidence="7 8" key="1">
    <citation type="journal article" date="2020" name="Syst. Appl. Microbiol.">
        <title>Arthrospiribacter ruber gen. nov., sp. nov., a novel bacterium isolated from Arthrospira cultures.</title>
        <authorList>
            <person name="Waleron M."/>
            <person name="Misztak A."/>
            <person name="Waleron M.M."/>
            <person name="Furmaniak M."/>
            <person name="Mrozik A."/>
            <person name="Waleron K."/>
        </authorList>
    </citation>
    <scope>NUCLEOTIDE SEQUENCE [LARGE SCALE GENOMIC DNA]</scope>
    <source>
        <strain evidence="7 8">DPMB0001</strain>
    </source>
</reference>
<comment type="subcellular location">
    <subcellularLocation>
        <location evidence="1">Endomembrane system</location>
        <topology evidence="1">Multi-pass membrane protein</topology>
    </subcellularLocation>
</comment>
<dbReference type="Pfam" id="PF06803">
    <property type="entry name" value="DUF1232"/>
    <property type="match status" value="1"/>
</dbReference>
<evidence type="ECO:0000256" key="1">
    <source>
        <dbReference type="ARBA" id="ARBA00004127"/>
    </source>
</evidence>
<dbReference type="AlphaFoldDB" id="A0A951ITQ1"/>
<sequence length="138" mass="16096">MGTFRDRSIDFFTKAKLLYQQKAQEIAGEDGKLKKLVEKVRMRLDQVSHNPKIQEALEPILVFKRMIIAHRRKEFKVSNRTLGLIVLGLVYFVTPLDIIPDFIPVIGYVDDLSVLLAVFNTVKDEVEDFRKWEKSKLF</sequence>
<feature type="domain" description="DUF1232" evidence="6">
    <location>
        <begin position="82"/>
        <end position="116"/>
    </location>
</feature>
<evidence type="ECO:0000256" key="2">
    <source>
        <dbReference type="ARBA" id="ARBA00022692"/>
    </source>
</evidence>
<name>A0A951ITQ1_9BACT</name>
<proteinExistence type="predicted"/>
<comment type="caution">
    <text evidence="7">The sequence shown here is derived from an EMBL/GenBank/DDBJ whole genome shotgun (WGS) entry which is preliminary data.</text>
</comment>
<keyword evidence="8" id="KW-1185">Reference proteome</keyword>
<evidence type="ECO:0000313" key="8">
    <source>
        <dbReference type="Proteomes" id="UP000727490"/>
    </source>
</evidence>
<evidence type="ECO:0000313" key="7">
    <source>
        <dbReference type="EMBL" id="MBW3467205.1"/>
    </source>
</evidence>
<accession>A0A951ITQ1</accession>